<evidence type="ECO:0000256" key="4">
    <source>
        <dbReference type="ARBA" id="ARBA00022741"/>
    </source>
</evidence>
<dbReference type="Gene3D" id="3.40.50.300">
    <property type="entry name" value="P-loop containing nucleotide triphosphate hydrolases"/>
    <property type="match status" value="2"/>
</dbReference>
<accession>A0A3S0X6C6</accession>
<dbReference type="SMART" id="SM00382">
    <property type="entry name" value="AAA"/>
    <property type="match status" value="2"/>
</dbReference>
<dbReference type="Pfam" id="PF00005">
    <property type="entry name" value="ABC_tran"/>
    <property type="match status" value="2"/>
</dbReference>
<dbReference type="GO" id="GO:0016887">
    <property type="term" value="F:ATP hydrolysis activity"/>
    <property type="evidence" value="ECO:0007669"/>
    <property type="project" value="InterPro"/>
</dbReference>
<dbReference type="PROSITE" id="PS00211">
    <property type="entry name" value="ABC_TRANSPORTER_1"/>
    <property type="match status" value="2"/>
</dbReference>
<evidence type="ECO:0000256" key="2">
    <source>
        <dbReference type="ARBA" id="ARBA00022448"/>
    </source>
</evidence>
<comment type="similarity">
    <text evidence="1">Belongs to the ABC transporter superfamily.</text>
</comment>
<sequence>MNTASNPTVLSVEHLKIELRNGAQPLVHDLSFEVKAGEFLAVVGESGSGKTMAARAILQLLPPGIAQTGGRIVFDGQDLATHDAKAMRPIRGPGIGMVFQEPMVSLNPVHRIGEQMAEGLRMHTQLPAQEIRARIVDMLRRVQIADPERCMHAYPHEFSGGMRQRIMLASVMLLKPRLLIADEPTTALDTLSQREVLDLMVGLARDNGTAVLLITHNLGLVGRYAQRAIVLEKGRLVETGEVPGILLAPRQPYTCKLVDALPRRQAAKAEPAEQRQPLVQVRGLCVSYAGARAGFFKRHAPVRVIDSLDLDIHPGEMVALVGGSGSGKTTLGRAILRLAPSQAGQILFRGEDVRSAGRAALHRFRLACQLVFQDPFSSLDPRMRVQEIVAEPLRHLPELDATARTRRVKETLDEVGLDGLGARYPHELSGGQRQRVAIARALVRRPAFVVADEPVSALDMTIQAQVLKLFQSLQQHHGFACLFISHDLAAVEQIADRVIVMERGRIVEQGARDAVFDDPRHAYTQALLAATPRPLAALDALDTAQAMPEAGRAFA</sequence>
<dbReference type="CDD" id="cd03257">
    <property type="entry name" value="ABC_NikE_OppD_transporters"/>
    <property type="match status" value="2"/>
</dbReference>
<dbReference type="PANTHER" id="PTHR43776:SF7">
    <property type="entry name" value="D,D-DIPEPTIDE TRANSPORT ATP-BINDING PROTEIN DDPF-RELATED"/>
    <property type="match status" value="1"/>
</dbReference>
<evidence type="ECO:0000256" key="3">
    <source>
        <dbReference type="ARBA" id="ARBA00022475"/>
    </source>
</evidence>
<organism evidence="7 8">
    <name type="scientific">Variovorax guangxiensis</name>
    <dbReference type="NCBI Taxonomy" id="1775474"/>
    <lineage>
        <taxon>Bacteria</taxon>
        <taxon>Pseudomonadati</taxon>
        <taxon>Pseudomonadota</taxon>
        <taxon>Betaproteobacteria</taxon>
        <taxon>Burkholderiales</taxon>
        <taxon>Comamonadaceae</taxon>
        <taxon>Variovorax</taxon>
    </lineage>
</organism>
<dbReference type="AlphaFoldDB" id="A0A3S0X6C6"/>
<evidence type="ECO:0000256" key="1">
    <source>
        <dbReference type="ARBA" id="ARBA00005417"/>
    </source>
</evidence>
<dbReference type="InterPro" id="IPR003439">
    <property type="entry name" value="ABC_transporter-like_ATP-bd"/>
</dbReference>
<dbReference type="InterPro" id="IPR003593">
    <property type="entry name" value="AAA+_ATPase"/>
</dbReference>
<keyword evidence="2" id="KW-0813">Transport</keyword>
<proteinExistence type="inferred from homology"/>
<comment type="caution">
    <text evidence="7">The sequence shown here is derived from an EMBL/GenBank/DDBJ whole genome shotgun (WGS) entry which is preliminary data.</text>
</comment>
<dbReference type="InterPro" id="IPR013563">
    <property type="entry name" value="Oligopep_ABC_C"/>
</dbReference>
<dbReference type="OrthoDB" id="9802772at2"/>
<dbReference type="PROSITE" id="PS50893">
    <property type="entry name" value="ABC_TRANSPORTER_2"/>
    <property type="match status" value="2"/>
</dbReference>
<dbReference type="GO" id="GO:0015833">
    <property type="term" value="P:peptide transport"/>
    <property type="evidence" value="ECO:0007669"/>
    <property type="project" value="InterPro"/>
</dbReference>
<evidence type="ECO:0000313" key="7">
    <source>
        <dbReference type="EMBL" id="RUR65725.1"/>
    </source>
</evidence>
<dbReference type="Proteomes" id="UP000281118">
    <property type="component" value="Unassembled WGS sequence"/>
</dbReference>
<keyword evidence="3" id="KW-1003">Cell membrane</keyword>
<dbReference type="NCBIfam" id="NF007739">
    <property type="entry name" value="PRK10419.1"/>
    <property type="match status" value="2"/>
</dbReference>
<feature type="domain" description="ABC transporter" evidence="6">
    <location>
        <begin position="10"/>
        <end position="258"/>
    </location>
</feature>
<name>A0A3S0X6C6_9BURK</name>
<reference evidence="7 8" key="1">
    <citation type="submission" date="2018-12" db="EMBL/GenBank/DDBJ databases">
        <title>The genome sequences of Variovorax guangxiensis DSM 27352.</title>
        <authorList>
            <person name="Gao J."/>
            <person name="Sun J."/>
        </authorList>
    </citation>
    <scope>NUCLEOTIDE SEQUENCE [LARGE SCALE GENOMIC DNA]</scope>
    <source>
        <strain evidence="7 8">DSM 27352</strain>
    </source>
</reference>
<keyword evidence="3" id="KW-0472">Membrane</keyword>
<evidence type="ECO:0000256" key="5">
    <source>
        <dbReference type="ARBA" id="ARBA00022840"/>
    </source>
</evidence>
<feature type="domain" description="ABC transporter" evidence="6">
    <location>
        <begin position="281"/>
        <end position="528"/>
    </location>
</feature>
<dbReference type="Pfam" id="PF08352">
    <property type="entry name" value="oligo_HPY"/>
    <property type="match status" value="2"/>
</dbReference>
<dbReference type="InterPro" id="IPR027417">
    <property type="entry name" value="P-loop_NTPase"/>
</dbReference>
<dbReference type="EMBL" id="RXFT01000001">
    <property type="protein sequence ID" value="RUR65725.1"/>
    <property type="molecule type" value="Genomic_DNA"/>
</dbReference>
<dbReference type="PANTHER" id="PTHR43776">
    <property type="entry name" value="TRANSPORT ATP-BINDING PROTEIN"/>
    <property type="match status" value="1"/>
</dbReference>
<dbReference type="SUPFAM" id="SSF52540">
    <property type="entry name" value="P-loop containing nucleoside triphosphate hydrolases"/>
    <property type="match status" value="2"/>
</dbReference>
<evidence type="ECO:0000313" key="8">
    <source>
        <dbReference type="Proteomes" id="UP000281118"/>
    </source>
</evidence>
<dbReference type="NCBIfam" id="NF008453">
    <property type="entry name" value="PRK11308.1"/>
    <property type="match status" value="2"/>
</dbReference>
<dbReference type="InterPro" id="IPR050319">
    <property type="entry name" value="ABC_transp_ATP-bind"/>
</dbReference>
<dbReference type="RefSeq" id="WP_126018680.1">
    <property type="nucleotide sequence ID" value="NZ_RXFT01000001.1"/>
</dbReference>
<dbReference type="GO" id="GO:0005524">
    <property type="term" value="F:ATP binding"/>
    <property type="evidence" value="ECO:0007669"/>
    <property type="project" value="UniProtKB-KW"/>
</dbReference>
<protein>
    <submittedName>
        <fullName evidence="7">Dipeptide ABC transporter ATP-binding protein</fullName>
    </submittedName>
</protein>
<dbReference type="InterPro" id="IPR017871">
    <property type="entry name" value="ABC_transporter-like_CS"/>
</dbReference>
<dbReference type="GO" id="GO:0055085">
    <property type="term" value="P:transmembrane transport"/>
    <property type="evidence" value="ECO:0007669"/>
    <property type="project" value="UniProtKB-ARBA"/>
</dbReference>
<keyword evidence="4" id="KW-0547">Nucleotide-binding</keyword>
<gene>
    <name evidence="7" type="ORF">EJP67_01490</name>
</gene>
<keyword evidence="5 7" id="KW-0067">ATP-binding</keyword>
<evidence type="ECO:0000259" key="6">
    <source>
        <dbReference type="PROSITE" id="PS50893"/>
    </source>
</evidence>